<feature type="chain" id="PRO_5047258267" evidence="1">
    <location>
        <begin position="24"/>
        <end position="208"/>
    </location>
</feature>
<dbReference type="Pfam" id="PF03886">
    <property type="entry name" value="ABC_trans_aux"/>
    <property type="match status" value="1"/>
</dbReference>
<dbReference type="PROSITE" id="PS51257">
    <property type="entry name" value="PROKAR_LIPOPROTEIN"/>
    <property type="match status" value="1"/>
</dbReference>
<evidence type="ECO:0000313" key="3">
    <source>
        <dbReference type="EMBL" id="MDS1309972.1"/>
    </source>
</evidence>
<dbReference type="InterPro" id="IPR005586">
    <property type="entry name" value="ABC_trans_aux"/>
</dbReference>
<evidence type="ECO:0000259" key="2">
    <source>
        <dbReference type="Pfam" id="PF03886"/>
    </source>
</evidence>
<evidence type="ECO:0000256" key="1">
    <source>
        <dbReference type="SAM" id="SignalP"/>
    </source>
</evidence>
<dbReference type="RefSeq" id="WP_200204766.1">
    <property type="nucleotide sequence ID" value="NZ_JAVMBO010000010.1"/>
</dbReference>
<proteinExistence type="predicted"/>
<keyword evidence="3" id="KW-0449">Lipoprotein</keyword>
<feature type="signal peptide" evidence="1">
    <location>
        <begin position="1"/>
        <end position="23"/>
    </location>
</feature>
<accession>A0ABU2HFZ0</accession>
<organism evidence="3 4">
    <name type="scientific">Marinobacter xiaoshiensis</name>
    <dbReference type="NCBI Taxonomy" id="3073652"/>
    <lineage>
        <taxon>Bacteria</taxon>
        <taxon>Pseudomonadati</taxon>
        <taxon>Pseudomonadota</taxon>
        <taxon>Gammaproteobacteria</taxon>
        <taxon>Pseudomonadales</taxon>
        <taxon>Marinobacteraceae</taxon>
        <taxon>Marinobacter</taxon>
    </lineage>
</organism>
<name>A0ABU2HFZ0_9GAMM</name>
<dbReference type="SUPFAM" id="SSF159594">
    <property type="entry name" value="XCC0632-like"/>
    <property type="match status" value="1"/>
</dbReference>
<keyword evidence="4" id="KW-1185">Reference proteome</keyword>
<dbReference type="Proteomes" id="UP001267407">
    <property type="component" value="Unassembled WGS sequence"/>
</dbReference>
<protein>
    <submittedName>
        <fullName evidence="3">ABC-type transport auxiliary lipoprotein family protein</fullName>
    </submittedName>
</protein>
<dbReference type="Gene3D" id="3.40.50.10610">
    <property type="entry name" value="ABC-type transport auxiliary lipoprotein component"/>
    <property type="match status" value="1"/>
</dbReference>
<sequence length="208" mass="22175">MSRLAIKGLKAAGVAFVISGSMAACTVFPVPEAPRVMDFPTPLKPDSNAISRSKSLRIDMPVASDPYNSSRILAKPQPWEFRVYGGVRWRDTVPVLVRDMLAGAFRASASFQHVVMDPAPGSADLSLSTEINAFHAINQGDSTRVTVSVYGQLVNNRSQGILCSRSFTVSTPAEDTSIDAVVLAFGNAGEQLADELIAWATSCEATPS</sequence>
<reference evidence="3" key="1">
    <citation type="submission" date="2023-09" db="EMBL/GenBank/DDBJ databases">
        <title>Marinobacter sediminicola sp. nov. and Marinobacter maritimum sp. nov., isolated from marine sediment.</title>
        <authorList>
            <person name="An J."/>
        </authorList>
    </citation>
    <scope>NUCLEOTIDE SEQUENCE</scope>
    <source>
        <strain evidence="3">F60267</strain>
    </source>
</reference>
<comment type="caution">
    <text evidence="3">The sequence shown here is derived from an EMBL/GenBank/DDBJ whole genome shotgun (WGS) entry which is preliminary data.</text>
</comment>
<evidence type="ECO:0000313" key="4">
    <source>
        <dbReference type="Proteomes" id="UP001267407"/>
    </source>
</evidence>
<gene>
    <name evidence="3" type="ORF">RKA07_07605</name>
</gene>
<keyword evidence="1" id="KW-0732">Signal</keyword>
<feature type="domain" description="ABC-type transport auxiliary lipoprotein component" evidence="2">
    <location>
        <begin position="49"/>
        <end position="195"/>
    </location>
</feature>
<dbReference type="EMBL" id="JAVMBO010000010">
    <property type="protein sequence ID" value="MDS1309972.1"/>
    <property type="molecule type" value="Genomic_DNA"/>
</dbReference>